<organism evidence="5">
    <name type="scientific">uncultured Thermomicrobiales bacterium</name>
    <dbReference type="NCBI Taxonomy" id="1645740"/>
    <lineage>
        <taxon>Bacteria</taxon>
        <taxon>Pseudomonadati</taxon>
        <taxon>Thermomicrobiota</taxon>
        <taxon>Thermomicrobia</taxon>
        <taxon>Thermomicrobiales</taxon>
        <taxon>environmental samples</taxon>
    </lineage>
</organism>
<reference evidence="5" key="1">
    <citation type="submission" date="2020-02" db="EMBL/GenBank/DDBJ databases">
        <authorList>
            <person name="Meier V. D."/>
        </authorList>
    </citation>
    <scope>NUCLEOTIDE SEQUENCE</scope>
    <source>
        <strain evidence="5">AVDCRST_MAG19</strain>
    </source>
</reference>
<evidence type="ECO:0000256" key="4">
    <source>
        <dbReference type="SAM" id="MobiDB-lite"/>
    </source>
</evidence>
<dbReference type="InterPro" id="IPR002347">
    <property type="entry name" value="SDR_fam"/>
</dbReference>
<keyword evidence="2 5" id="KW-0560">Oxidoreductase</keyword>
<evidence type="ECO:0000256" key="3">
    <source>
        <dbReference type="RuleBase" id="RU000363"/>
    </source>
</evidence>
<evidence type="ECO:0000256" key="2">
    <source>
        <dbReference type="ARBA" id="ARBA00023002"/>
    </source>
</evidence>
<comment type="similarity">
    <text evidence="1 3">Belongs to the short-chain dehydrogenases/reductases (SDR) family.</text>
</comment>
<feature type="region of interest" description="Disordered" evidence="4">
    <location>
        <begin position="283"/>
        <end position="306"/>
    </location>
</feature>
<dbReference type="PANTHER" id="PTHR44169">
    <property type="entry name" value="NADPH-DEPENDENT 1-ACYLDIHYDROXYACETONE PHOSPHATE REDUCTASE"/>
    <property type="match status" value="1"/>
</dbReference>
<dbReference type="PRINTS" id="PR00081">
    <property type="entry name" value="GDHRDH"/>
</dbReference>
<dbReference type="EC" id="1.1.1.100" evidence="5"/>
<proteinExistence type="inferred from homology"/>
<dbReference type="SUPFAM" id="SSF51735">
    <property type="entry name" value="NAD(P)-binding Rossmann-fold domains"/>
    <property type="match status" value="1"/>
</dbReference>
<dbReference type="CDD" id="cd05374">
    <property type="entry name" value="17beta-HSD-like_SDR_c"/>
    <property type="match status" value="1"/>
</dbReference>
<name>A0A6J4VTQ8_9BACT</name>
<dbReference type="InterPro" id="IPR036291">
    <property type="entry name" value="NAD(P)-bd_dom_sf"/>
</dbReference>
<dbReference type="Gene3D" id="3.40.50.720">
    <property type="entry name" value="NAD(P)-binding Rossmann-like Domain"/>
    <property type="match status" value="1"/>
</dbReference>
<dbReference type="Pfam" id="PF00106">
    <property type="entry name" value="adh_short"/>
    <property type="match status" value="1"/>
</dbReference>
<dbReference type="GO" id="GO:0004316">
    <property type="term" value="F:3-oxoacyl-[acyl-carrier-protein] reductase (NADPH) activity"/>
    <property type="evidence" value="ECO:0007669"/>
    <property type="project" value="UniProtKB-EC"/>
</dbReference>
<evidence type="ECO:0000256" key="1">
    <source>
        <dbReference type="ARBA" id="ARBA00006484"/>
    </source>
</evidence>
<dbReference type="PANTHER" id="PTHR44169:SF6">
    <property type="entry name" value="NADPH-DEPENDENT 1-ACYLDIHYDROXYACETONE PHOSPHATE REDUCTASE"/>
    <property type="match status" value="1"/>
</dbReference>
<dbReference type="EMBL" id="CADCWL010000247">
    <property type="protein sequence ID" value="CAA9584720.1"/>
    <property type="molecule type" value="Genomic_DNA"/>
</dbReference>
<dbReference type="PRINTS" id="PR00080">
    <property type="entry name" value="SDRFAMILY"/>
</dbReference>
<evidence type="ECO:0000313" key="5">
    <source>
        <dbReference type="EMBL" id="CAA9584720.1"/>
    </source>
</evidence>
<accession>A0A6J4VTQ8</accession>
<sequence>MSSSRSRVALVTGASSGIGRATAVALADAGFVTYATARCFESVADLAARGLPTLPLDVAAESSMVAAVAAVEAAHGAVELLVNNAGYGLMGPLEELSVNDVRRQFETNVFGLLRMAQLVLPGMRRAGRGRIVNVGSVGGLFTAPGAAAYHMSKYAVESLTDGLRYEVRDFGVEVVLIQPTGVRTAFIDKQISTLPDTGDDGPYAAFKHNLAAGARRLFDVPVPGIVVSPERVAQVIVEAAEAKRPRTRYKVGASAHLLPALRRRVSDRTWDGLMARQFPATEGRSGRVAVASDGVGRGSEPSPGAA</sequence>
<protein>
    <submittedName>
        <fullName evidence="5">3-oxoacyl-[acyl-carrier protein] reductase</fullName>
        <ecNumber evidence="5">1.1.1.100</ecNumber>
    </submittedName>
</protein>
<dbReference type="AlphaFoldDB" id="A0A6J4VTQ8"/>
<gene>
    <name evidence="5" type="ORF">AVDCRST_MAG19-4781</name>
</gene>